<sequence length="758" mass="82427">MSQTIATPPTVRLDSDVIGKPISRPEGPAKVSGAAKYAAEYNVPNLWYGYIVDSPIVKGKITKIDASAVLALPGVQQVFSHENVPSFAWFDRSYKDDVAPGGSPFRPLHEPEILFSQQPVALVVAETFELARYAASILRIEYAVDEDFNTDLDKARAAGKGFDAPKGKTGFLPPPKPKGDAEKAFQAAAHKIEGEYVHHAQHHNPMEMFATTVEWLGDGKKLKIYDKTQGAPNVQQYISKIFGLGKDEARVISKYTGGGFGSGLRPQHQVFLAVMASLELEHSVRVSLTRQQMFSLGHRPHTIQDVKLSSDDQGCLQSIEHNAFAETSQYENETETVVNWSGILYKSDNSKFAYELAKIDVDTPADMRAPGAATGSFAIESAIDELSYKAGVDPLEFRLLNYTYTDPTEDKPFSSKRLIDCYHEGAKRFGWDQRNPEPRSTREGNLLVGWGMGSGCWDASMQKAAAKASLSADGQLTVSSATNDQGAGTYVIMTQVAAQTLGLPIEQVKFNLGDTDFPVAPIQGGSWTAASVGSAVQAVCQEIGKKLLKLAQRMENSPLEGIDFEDVQFADGHIRANEDITRTVAIAEVLAASGEAKVEAESSAQPNPINTMKYSMHSHNAAFVEVKVDEDLGTIHVTRVVNAVAAGRILNPKTARSQVLGGTVWGISMALMEEAYLDNNLGRYMNHNYSEYHIPVNADIHKIDVIFVEEEDDLVNPLGVKGVGEIGMLGVAAAIANAVYHATGKRVRDLPLTIDKLL</sequence>
<comment type="caution">
    <text evidence="2">The sequence shown here is derived from an EMBL/GenBank/DDBJ whole genome shotgun (WGS) entry which is preliminary data.</text>
</comment>
<feature type="domain" description="Aldehyde oxidase/xanthine dehydrogenase a/b hammerhead" evidence="1">
    <location>
        <begin position="32"/>
        <end position="146"/>
    </location>
</feature>
<keyword evidence="2" id="KW-0560">Oxidoreductase</keyword>
<dbReference type="InterPro" id="IPR036856">
    <property type="entry name" value="Ald_Oxase/Xan_DH_a/b_sf"/>
</dbReference>
<keyword evidence="3" id="KW-1185">Reference proteome</keyword>
<proteinExistence type="predicted"/>
<dbReference type="Pfam" id="PF20256">
    <property type="entry name" value="MoCoBD_2"/>
    <property type="match status" value="1"/>
</dbReference>
<dbReference type="Pfam" id="PF01315">
    <property type="entry name" value="Ald_Xan_dh_C"/>
    <property type="match status" value="1"/>
</dbReference>
<dbReference type="Gene3D" id="3.30.365.10">
    <property type="entry name" value="Aldehyde oxidase/xanthine dehydrogenase, molybdopterin binding domain"/>
    <property type="match status" value="4"/>
</dbReference>
<organism evidence="2 3">
    <name type="scientific">Hymenobacter caeli</name>
    <dbReference type="NCBI Taxonomy" id="2735894"/>
    <lineage>
        <taxon>Bacteria</taxon>
        <taxon>Pseudomonadati</taxon>
        <taxon>Bacteroidota</taxon>
        <taxon>Cytophagia</taxon>
        <taxon>Cytophagales</taxon>
        <taxon>Hymenobacteraceae</taxon>
        <taxon>Hymenobacter</taxon>
    </lineage>
</organism>
<dbReference type="InterPro" id="IPR008274">
    <property type="entry name" value="AldOxase/xan_DH_MoCoBD1"/>
</dbReference>
<name>A0ABX2FKB1_9BACT</name>
<evidence type="ECO:0000313" key="2">
    <source>
        <dbReference type="EMBL" id="NRT17560.1"/>
    </source>
</evidence>
<dbReference type="Gene3D" id="3.90.1170.50">
    <property type="entry name" value="Aldehyde oxidase/xanthine dehydrogenase, a/b hammerhead"/>
    <property type="match status" value="1"/>
</dbReference>
<protein>
    <submittedName>
        <fullName evidence="2">Xanthine dehydrogenase YagR molybdenum-binding subunit</fullName>
        <ecNumber evidence="2">1.17.1.4</ecNumber>
    </submittedName>
</protein>
<evidence type="ECO:0000313" key="3">
    <source>
        <dbReference type="Proteomes" id="UP000779507"/>
    </source>
</evidence>
<evidence type="ECO:0000259" key="1">
    <source>
        <dbReference type="SMART" id="SM01008"/>
    </source>
</evidence>
<dbReference type="PANTHER" id="PTHR11908">
    <property type="entry name" value="XANTHINE DEHYDROGENASE"/>
    <property type="match status" value="1"/>
</dbReference>
<reference evidence="2 3" key="1">
    <citation type="submission" date="2020-05" db="EMBL/GenBank/DDBJ databases">
        <title>Genomic Encyclopedia of Type Strains, Phase IV (KMG-V): Genome sequencing to study the core and pangenomes of soil and plant-associated prokaryotes.</title>
        <authorList>
            <person name="Whitman W."/>
        </authorList>
    </citation>
    <scope>NUCLEOTIDE SEQUENCE [LARGE SCALE GENOMIC DNA]</scope>
    <source>
        <strain evidence="2 3">9A</strain>
    </source>
</reference>
<dbReference type="Pfam" id="PF02738">
    <property type="entry name" value="MoCoBD_1"/>
    <property type="match status" value="1"/>
</dbReference>
<dbReference type="GO" id="GO:0004854">
    <property type="term" value="F:xanthine dehydrogenase activity"/>
    <property type="evidence" value="ECO:0007669"/>
    <property type="project" value="UniProtKB-EC"/>
</dbReference>
<accession>A0ABX2FKB1</accession>
<dbReference type="RefSeq" id="WP_173808346.1">
    <property type="nucleotide sequence ID" value="NZ_JABSNP010000002.1"/>
</dbReference>
<dbReference type="EMBL" id="JABSNP010000002">
    <property type="protein sequence ID" value="NRT17560.1"/>
    <property type="molecule type" value="Genomic_DNA"/>
</dbReference>
<dbReference type="SMART" id="SM01008">
    <property type="entry name" value="Ald_Xan_dh_C"/>
    <property type="match status" value="1"/>
</dbReference>
<dbReference type="InterPro" id="IPR016208">
    <property type="entry name" value="Ald_Oxase/xanthine_DH-like"/>
</dbReference>
<gene>
    <name evidence="2" type="ORF">HNP98_000367</name>
</gene>
<dbReference type="SUPFAM" id="SSF54665">
    <property type="entry name" value="CO dehydrogenase molybdoprotein N-domain-like"/>
    <property type="match status" value="1"/>
</dbReference>
<dbReference type="PANTHER" id="PTHR11908:SF153">
    <property type="entry name" value="DEHYDROGENASE"/>
    <property type="match status" value="1"/>
</dbReference>
<dbReference type="InterPro" id="IPR037165">
    <property type="entry name" value="AldOxase/xan_DH_Mopterin-bd_sf"/>
</dbReference>
<dbReference type="InterPro" id="IPR046867">
    <property type="entry name" value="AldOxase/xan_DH_MoCoBD2"/>
</dbReference>
<dbReference type="Proteomes" id="UP000779507">
    <property type="component" value="Unassembled WGS sequence"/>
</dbReference>
<dbReference type="SUPFAM" id="SSF56003">
    <property type="entry name" value="Molybdenum cofactor-binding domain"/>
    <property type="match status" value="1"/>
</dbReference>
<dbReference type="EC" id="1.17.1.4" evidence="2"/>
<dbReference type="InterPro" id="IPR000674">
    <property type="entry name" value="Ald_Oxase/Xan_DH_a/b"/>
</dbReference>